<name>A0A4R6UM42_9GAMM</name>
<evidence type="ECO:0000256" key="1">
    <source>
        <dbReference type="ARBA" id="ARBA00022553"/>
    </source>
</evidence>
<feature type="domain" description="Response regulatory" evidence="3">
    <location>
        <begin position="7"/>
        <end position="124"/>
    </location>
</feature>
<dbReference type="InterPro" id="IPR011006">
    <property type="entry name" value="CheY-like_superfamily"/>
</dbReference>
<dbReference type="SMART" id="SM00448">
    <property type="entry name" value="REC"/>
    <property type="match status" value="1"/>
</dbReference>
<dbReference type="PROSITE" id="PS50110">
    <property type="entry name" value="RESPONSE_REGULATORY"/>
    <property type="match status" value="1"/>
</dbReference>
<proteinExistence type="predicted"/>
<dbReference type="PANTHER" id="PTHR44591">
    <property type="entry name" value="STRESS RESPONSE REGULATOR PROTEIN 1"/>
    <property type="match status" value="1"/>
</dbReference>
<sequence>MSAPLAHVMYVEDEPDIQSIVKMSLETLGNIRVDVFDTGEAALSAAPALQPQLILLDVMMPGLDGPATIAALRKLPNYRQLPFVFITAKTRPEEIAALMKLGALAVLPKPFEPLLLANELNRLWRQFCQRQQPTSNQEAK</sequence>
<dbReference type="InterPro" id="IPR050595">
    <property type="entry name" value="Bact_response_regulator"/>
</dbReference>
<evidence type="ECO:0000256" key="2">
    <source>
        <dbReference type="PROSITE-ProRule" id="PRU00169"/>
    </source>
</evidence>
<protein>
    <submittedName>
        <fullName evidence="4">Response regulator receiver domain-containing protein</fullName>
    </submittedName>
</protein>
<reference evidence="4 5" key="1">
    <citation type="submission" date="2019-03" db="EMBL/GenBank/DDBJ databases">
        <title>Genomic Encyclopedia of Type Strains, Phase IV (KMG-IV): sequencing the most valuable type-strain genomes for metagenomic binning, comparative biology and taxonomic classification.</title>
        <authorList>
            <person name="Goeker M."/>
        </authorList>
    </citation>
    <scope>NUCLEOTIDE SEQUENCE [LARGE SCALE GENOMIC DNA]</scope>
    <source>
        <strain evidence="4 5">DSM 103792</strain>
    </source>
</reference>
<dbReference type="SUPFAM" id="SSF52172">
    <property type="entry name" value="CheY-like"/>
    <property type="match status" value="1"/>
</dbReference>
<comment type="caution">
    <text evidence="4">The sequence shown here is derived from an EMBL/GenBank/DDBJ whole genome shotgun (WGS) entry which is preliminary data.</text>
</comment>
<keyword evidence="5" id="KW-1185">Reference proteome</keyword>
<dbReference type="OrthoDB" id="9800897at2"/>
<evidence type="ECO:0000313" key="4">
    <source>
        <dbReference type="EMBL" id="TDQ46473.1"/>
    </source>
</evidence>
<keyword evidence="1 2" id="KW-0597">Phosphoprotein</keyword>
<dbReference type="PANTHER" id="PTHR44591:SF3">
    <property type="entry name" value="RESPONSE REGULATORY DOMAIN-CONTAINING PROTEIN"/>
    <property type="match status" value="1"/>
</dbReference>
<dbReference type="Proteomes" id="UP000295375">
    <property type="component" value="Unassembled WGS sequence"/>
</dbReference>
<organism evidence="4 5">
    <name type="scientific">Permianibacter aggregans</name>
    <dbReference type="NCBI Taxonomy" id="1510150"/>
    <lineage>
        <taxon>Bacteria</taxon>
        <taxon>Pseudomonadati</taxon>
        <taxon>Pseudomonadota</taxon>
        <taxon>Gammaproteobacteria</taxon>
        <taxon>Pseudomonadales</taxon>
        <taxon>Pseudomonadaceae</taxon>
        <taxon>Permianibacter</taxon>
    </lineage>
</organism>
<accession>A0A4R6UM42</accession>
<evidence type="ECO:0000313" key="5">
    <source>
        <dbReference type="Proteomes" id="UP000295375"/>
    </source>
</evidence>
<feature type="modified residue" description="4-aspartylphosphate" evidence="2">
    <location>
        <position position="57"/>
    </location>
</feature>
<dbReference type="GO" id="GO:0000160">
    <property type="term" value="P:phosphorelay signal transduction system"/>
    <property type="evidence" value="ECO:0007669"/>
    <property type="project" value="InterPro"/>
</dbReference>
<gene>
    <name evidence="4" type="ORF">EV696_11314</name>
</gene>
<dbReference type="InterPro" id="IPR001789">
    <property type="entry name" value="Sig_transdc_resp-reg_receiver"/>
</dbReference>
<dbReference type="RefSeq" id="WP_133591676.1">
    <property type="nucleotide sequence ID" value="NZ_CP037953.1"/>
</dbReference>
<dbReference type="EMBL" id="SNYM01000013">
    <property type="protein sequence ID" value="TDQ46473.1"/>
    <property type="molecule type" value="Genomic_DNA"/>
</dbReference>
<dbReference type="Pfam" id="PF00072">
    <property type="entry name" value="Response_reg"/>
    <property type="match status" value="1"/>
</dbReference>
<evidence type="ECO:0000259" key="3">
    <source>
        <dbReference type="PROSITE" id="PS50110"/>
    </source>
</evidence>
<dbReference type="AlphaFoldDB" id="A0A4R6UM42"/>
<dbReference type="Gene3D" id="3.40.50.2300">
    <property type="match status" value="1"/>
</dbReference>